<feature type="domain" description="Helicase ATP-binding" evidence="6">
    <location>
        <begin position="24"/>
        <end position="191"/>
    </location>
</feature>
<dbReference type="GO" id="GO:0030894">
    <property type="term" value="C:replisome"/>
    <property type="evidence" value="ECO:0007669"/>
    <property type="project" value="TreeGrafter"/>
</dbReference>
<evidence type="ECO:0000256" key="4">
    <source>
        <dbReference type="ARBA" id="ARBA00022840"/>
    </source>
</evidence>
<dbReference type="Gene3D" id="3.40.50.300">
    <property type="entry name" value="P-loop containing nucleotide triphosphate hydrolases"/>
    <property type="match status" value="2"/>
</dbReference>
<evidence type="ECO:0000256" key="1">
    <source>
        <dbReference type="ARBA" id="ARBA00022741"/>
    </source>
</evidence>
<sequence>MRLEKILKEKFHFSSFRKGQKEIIEDLVKGKNVMVMLPTGAGKSICYQLPGYILDGTVLIVSPLLSLMEDQVQQLKSRGEKNVIGLNSFLSYQKRKSALQSIHRYRFIYVSPEILQSAEVIHALEKIKISLFVIDEAHCISQWGHEFRTDYLKLDDVKKKLGNPPCLALTATATSMVIEDIIHQLDLPDVAKHIYSIDRPNIAINVKKIDSLDDKIKTTIEFVKSLEGPGIVYFSSRIWTEKMAMILRENGINRVAYYHGGLENDDRLLIQQQFIQDQLDVICCTNAFGMGVDKANVRFIVHFHYPSQIESYLQEIGRAGRDGNPSLAILLYCNDDHDLAKSIVLHDLPNDEEWSLVFTLVSNSKQKPSLHELELLMYERYGISEIKWRFMKYQLEMEKVYVNGSVNPNLYVDDAKINILNTVHERARLKQRDLADFKRWIEDEDCCRRESLLWKFDQSLEVHPESCCDYCKFDIQKFKKTKNTSKTYEFTDWKEELKLIFKQSGEGQNG</sequence>
<comment type="caution">
    <text evidence="8">The sequence shown here is derived from an EMBL/GenBank/DDBJ whole genome shotgun (WGS) entry which is preliminary data.</text>
</comment>
<dbReference type="GO" id="GO:0005524">
    <property type="term" value="F:ATP binding"/>
    <property type="evidence" value="ECO:0007669"/>
    <property type="project" value="UniProtKB-KW"/>
</dbReference>
<dbReference type="PANTHER" id="PTHR13710:SF84">
    <property type="entry name" value="ATP-DEPENDENT DNA HELICASE RECS-RELATED"/>
    <property type="match status" value="1"/>
</dbReference>
<keyword evidence="5" id="KW-0238">DNA-binding</keyword>
<dbReference type="SMART" id="SM00490">
    <property type="entry name" value="HELICc"/>
    <property type="match status" value="1"/>
</dbReference>
<dbReference type="PROSITE" id="PS51194">
    <property type="entry name" value="HELICASE_CTER"/>
    <property type="match status" value="1"/>
</dbReference>
<evidence type="ECO:0000256" key="3">
    <source>
        <dbReference type="ARBA" id="ARBA00022806"/>
    </source>
</evidence>
<dbReference type="GO" id="GO:0009378">
    <property type="term" value="F:four-way junction helicase activity"/>
    <property type="evidence" value="ECO:0007669"/>
    <property type="project" value="TreeGrafter"/>
</dbReference>
<dbReference type="PROSITE" id="PS00690">
    <property type="entry name" value="DEAH_ATP_HELICASE"/>
    <property type="match status" value="1"/>
</dbReference>
<protein>
    <submittedName>
        <fullName evidence="8">RecQ family ATP-dependent DNA helicase</fullName>
    </submittedName>
</protein>
<dbReference type="InterPro" id="IPR011545">
    <property type="entry name" value="DEAD/DEAH_box_helicase_dom"/>
</dbReference>
<keyword evidence="2" id="KW-0378">Hydrolase</keyword>
<keyword evidence="3 8" id="KW-0347">Helicase</keyword>
<dbReference type="Pfam" id="PF00270">
    <property type="entry name" value="DEAD"/>
    <property type="match status" value="1"/>
</dbReference>
<dbReference type="GO" id="GO:0016787">
    <property type="term" value="F:hydrolase activity"/>
    <property type="evidence" value="ECO:0007669"/>
    <property type="project" value="UniProtKB-KW"/>
</dbReference>
<evidence type="ECO:0000313" key="8">
    <source>
        <dbReference type="EMBL" id="EKN67405.1"/>
    </source>
</evidence>
<evidence type="ECO:0000256" key="2">
    <source>
        <dbReference type="ARBA" id="ARBA00022801"/>
    </source>
</evidence>
<dbReference type="GO" id="GO:0043138">
    <property type="term" value="F:3'-5' DNA helicase activity"/>
    <property type="evidence" value="ECO:0007669"/>
    <property type="project" value="TreeGrafter"/>
</dbReference>
<dbReference type="SUPFAM" id="SSF52540">
    <property type="entry name" value="P-loop containing nucleoside triphosphate hydrolases"/>
    <property type="match status" value="1"/>
</dbReference>
<gene>
    <name evidence="8" type="ORF">BAZO_09591</name>
</gene>
<dbReference type="GO" id="GO:0043590">
    <property type="term" value="C:bacterial nucleoid"/>
    <property type="evidence" value="ECO:0007669"/>
    <property type="project" value="TreeGrafter"/>
</dbReference>
<dbReference type="EMBL" id="AJLR01000048">
    <property type="protein sequence ID" value="EKN67405.1"/>
    <property type="molecule type" value="Genomic_DNA"/>
</dbReference>
<reference evidence="8 9" key="1">
    <citation type="journal article" date="2012" name="Front. Microbiol.">
        <title>Redundancy and modularity in membrane-associated dissimilatory nitrate reduction in Bacillus.</title>
        <authorList>
            <person name="Heylen K."/>
            <person name="Keltjens J."/>
        </authorList>
    </citation>
    <scope>NUCLEOTIDE SEQUENCE [LARGE SCALE GENOMIC DNA]</scope>
    <source>
        <strain evidence="8 9">LMG 9581</strain>
    </source>
</reference>
<accession>K6C8D7</accession>
<dbReference type="CDD" id="cd17920">
    <property type="entry name" value="DEXHc_RecQ"/>
    <property type="match status" value="1"/>
</dbReference>
<dbReference type="GO" id="GO:0003677">
    <property type="term" value="F:DNA binding"/>
    <property type="evidence" value="ECO:0007669"/>
    <property type="project" value="UniProtKB-KW"/>
</dbReference>
<evidence type="ECO:0000313" key="9">
    <source>
        <dbReference type="Proteomes" id="UP000006315"/>
    </source>
</evidence>
<dbReference type="FunFam" id="3.40.50.300:FF:001363">
    <property type="entry name" value="ATP-dependent DNA helicase RecQ"/>
    <property type="match status" value="1"/>
</dbReference>
<dbReference type="STRING" id="1131731.BAZO_09591"/>
<dbReference type="NCBIfam" id="TIGR00614">
    <property type="entry name" value="recQ_fam"/>
    <property type="match status" value="1"/>
</dbReference>
<dbReference type="PROSITE" id="PS51192">
    <property type="entry name" value="HELICASE_ATP_BIND_1"/>
    <property type="match status" value="1"/>
</dbReference>
<dbReference type="PANTHER" id="PTHR13710">
    <property type="entry name" value="DNA HELICASE RECQ FAMILY MEMBER"/>
    <property type="match status" value="1"/>
</dbReference>
<dbReference type="InterPro" id="IPR002464">
    <property type="entry name" value="DNA/RNA_helicase_DEAH_CS"/>
</dbReference>
<dbReference type="InterPro" id="IPR014001">
    <property type="entry name" value="Helicase_ATP-bd"/>
</dbReference>
<proteinExistence type="predicted"/>
<dbReference type="RefSeq" id="WP_003331211.1">
    <property type="nucleotide sequence ID" value="NZ_AJLR01000048.1"/>
</dbReference>
<keyword evidence="1" id="KW-0547">Nucleotide-binding</keyword>
<dbReference type="GO" id="GO:0006281">
    <property type="term" value="P:DNA repair"/>
    <property type="evidence" value="ECO:0007669"/>
    <property type="project" value="TreeGrafter"/>
</dbReference>
<keyword evidence="9" id="KW-1185">Reference proteome</keyword>
<dbReference type="InterPro" id="IPR027417">
    <property type="entry name" value="P-loop_NTPase"/>
</dbReference>
<evidence type="ECO:0000259" key="6">
    <source>
        <dbReference type="PROSITE" id="PS51192"/>
    </source>
</evidence>
<dbReference type="AlphaFoldDB" id="K6C8D7"/>
<keyword evidence="4" id="KW-0067">ATP-binding</keyword>
<organism evidence="8 9">
    <name type="scientific">Schinkia azotoformans LMG 9581</name>
    <dbReference type="NCBI Taxonomy" id="1131731"/>
    <lineage>
        <taxon>Bacteria</taxon>
        <taxon>Bacillati</taxon>
        <taxon>Bacillota</taxon>
        <taxon>Bacilli</taxon>
        <taxon>Bacillales</taxon>
        <taxon>Bacillaceae</taxon>
        <taxon>Calidifontibacillus/Schinkia group</taxon>
        <taxon>Schinkia</taxon>
    </lineage>
</organism>
<dbReference type="Proteomes" id="UP000006315">
    <property type="component" value="Unassembled WGS sequence"/>
</dbReference>
<dbReference type="PATRIC" id="fig|1131731.3.peg.2008"/>
<dbReference type="InterPro" id="IPR001650">
    <property type="entry name" value="Helicase_C-like"/>
</dbReference>
<dbReference type="SMART" id="SM00487">
    <property type="entry name" value="DEXDc"/>
    <property type="match status" value="1"/>
</dbReference>
<evidence type="ECO:0000256" key="5">
    <source>
        <dbReference type="ARBA" id="ARBA00023125"/>
    </source>
</evidence>
<dbReference type="GO" id="GO:0006310">
    <property type="term" value="P:DNA recombination"/>
    <property type="evidence" value="ECO:0007669"/>
    <property type="project" value="InterPro"/>
</dbReference>
<dbReference type="InterPro" id="IPR004589">
    <property type="entry name" value="DNA_helicase_ATP-dep_RecQ"/>
</dbReference>
<dbReference type="GO" id="GO:0005737">
    <property type="term" value="C:cytoplasm"/>
    <property type="evidence" value="ECO:0007669"/>
    <property type="project" value="TreeGrafter"/>
</dbReference>
<name>K6C8D7_SCHAZ</name>
<feature type="domain" description="Helicase C-terminal" evidence="7">
    <location>
        <begin position="215"/>
        <end position="364"/>
    </location>
</feature>
<dbReference type="Pfam" id="PF00271">
    <property type="entry name" value="Helicase_C"/>
    <property type="match status" value="1"/>
</dbReference>
<dbReference type="GeneID" id="89467793"/>
<evidence type="ECO:0000259" key="7">
    <source>
        <dbReference type="PROSITE" id="PS51194"/>
    </source>
</evidence>